<dbReference type="InterPro" id="IPR016032">
    <property type="entry name" value="Sig_transdc_resp-reg_C-effctor"/>
</dbReference>
<accession>A0A268AET1</accession>
<dbReference type="AlphaFoldDB" id="A0A268AET1"/>
<proteinExistence type="predicted"/>
<dbReference type="SUPFAM" id="SSF46894">
    <property type="entry name" value="C-terminal effector domain of the bipartite response regulators"/>
    <property type="match status" value="1"/>
</dbReference>
<dbReference type="GO" id="GO:0006355">
    <property type="term" value="P:regulation of DNA-templated transcription"/>
    <property type="evidence" value="ECO:0007669"/>
    <property type="project" value="InterPro"/>
</dbReference>
<evidence type="ECO:0000256" key="3">
    <source>
        <dbReference type="ARBA" id="ARBA00023015"/>
    </source>
</evidence>
<organism evidence="8 9">
    <name type="scientific">Terribacillus saccharophilus</name>
    <dbReference type="NCBI Taxonomy" id="361277"/>
    <lineage>
        <taxon>Bacteria</taxon>
        <taxon>Bacillati</taxon>
        <taxon>Bacillota</taxon>
        <taxon>Bacilli</taxon>
        <taxon>Bacillales</taxon>
        <taxon>Bacillaceae</taxon>
        <taxon>Terribacillus</taxon>
    </lineage>
</organism>
<keyword evidence="4" id="KW-0238">DNA-binding</keyword>
<dbReference type="RefSeq" id="WP_095260395.1">
    <property type="nucleotide sequence ID" value="NZ_NPBV01000002.1"/>
</dbReference>
<keyword evidence="6" id="KW-0597">Phosphoprotein</keyword>
<dbReference type="Gene3D" id="1.10.10.10">
    <property type="entry name" value="Winged helix-like DNA-binding domain superfamily/Winged helix DNA-binding domain"/>
    <property type="match status" value="1"/>
</dbReference>
<evidence type="ECO:0000256" key="6">
    <source>
        <dbReference type="PROSITE-ProRule" id="PRU00169"/>
    </source>
</evidence>
<dbReference type="InterPro" id="IPR001789">
    <property type="entry name" value="Sig_transdc_resp-reg_receiver"/>
</dbReference>
<dbReference type="SUPFAM" id="SSF48452">
    <property type="entry name" value="TPR-like"/>
    <property type="match status" value="1"/>
</dbReference>
<evidence type="ECO:0000313" key="8">
    <source>
        <dbReference type="EMBL" id="PAD22619.1"/>
    </source>
</evidence>
<keyword evidence="2" id="KW-0902">Two-component regulatory system</keyword>
<dbReference type="Pfam" id="PF00072">
    <property type="entry name" value="Response_reg"/>
    <property type="match status" value="1"/>
</dbReference>
<dbReference type="InterPro" id="IPR011006">
    <property type="entry name" value="CheY-like_superfamily"/>
</dbReference>
<comment type="subcellular location">
    <subcellularLocation>
        <location evidence="1">Cytoplasm</location>
    </subcellularLocation>
</comment>
<keyword evidence="3" id="KW-0805">Transcription regulation</keyword>
<protein>
    <recommendedName>
        <fullName evidence="7">Response regulatory domain-containing protein</fullName>
    </recommendedName>
</protein>
<evidence type="ECO:0000259" key="7">
    <source>
        <dbReference type="PROSITE" id="PS50110"/>
    </source>
</evidence>
<dbReference type="EMBL" id="NPBV01000002">
    <property type="protein sequence ID" value="PAD22619.1"/>
    <property type="molecule type" value="Genomic_DNA"/>
</dbReference>
<dbReference type="PROSITE" id="PS50110">
    <property type="entry name" value="RESPONSE_REGULATORY"/>
    <property type="match status" value="1"/>
</dbReference>
<dbReference type="Proteomes" id="UP000216013">
    <property type="component" value="Unassembled WGS sequence"/>
</dbReference>
<dbReference type="Gene3D" id="1.25.40.10">
    <property type="entry name" value="Tetratricopeptide repeat domain"/>
    <property type="match status" value="1"/>
</dbReference>
<evidence type="ECO:0000256" key="1">
    <source>
        <dbReference type="ARBA" id="ARBA00004496"/>
    </source>
</evidence>
<dbReference type="PANTHER" id="PTHR35807">
    <property type="entry name" value="TRANSCRIPTIONAL REGULATOR REDD-RELATED"/>
    <property type="match status" value="1"/>
</dbReference>
<dbReference type="Pfam" id="PF03704">
    <property type="entry name" value="BTAD"/>
    <property type="match status" value="1"/>
</dbReference>
<dbReference type="GO" id="GO:0000160">
    <property type="term" value="P:phosphorelay signal transduction system"/>
    <property type="evidence" value="ECO:0007669"/>
    <property type="project" value="UniProtKB-KW"/>
</dbReference>
<feature type="domain" description="Response regulatory" evidence="7">
    <location>
        <begin position="2"/>
        <end position="116"/>
    </location>
</feature>
<dbReference type="InterPro" id="IPR011990">
    <property type="entry name" value="TPR-like_helical_dom_sf"/>
</dbReference>
<dbReference type="GO" id="GO:0003677">
    <property type="term" value="F:DNA binding"/>
    <property type="evidence" value="ECO:0007669"/>
    <property type="project" value="UniProtKB-KW"/>
</dbReference>
<dbReference type="SMART" id="SM01043">
    <property type="entry name" value="BTAD"/>
    <property type="match status" value="1"/>
</dbReference>
<evidence type="ECO:0000256" key="2">
    <source>
        <dbReference type="ARBA" id="ARBA00023012"/>
    </source>
</evidence>
<dbReference type="GO" id="GO:0005737">
    <property type="term" value="C:cytoplasm"/>
    <property type="evidence" value="ECO:0007669"/>
    <property type="project" value="UniProtKB-SubCell"/>
</dbReference>
<feature type="modified residue" description="4-aspartylphosphate" evidence="6">
    <location>
        <position position="53"/>
    </location>
</feature>
<dbReference type="InterPro" id="IPR036388">
    <property type="entry name" value="WH-like_DNA-bd_sf"/>
</dbReference>
<dbReference type="InterPro" id="IPR051677">
    <property type="entry name" value="AfsR-DnrI-RedD_regulator"/>
</dbReference>
<evidence type="ECO:0000313" key="9">
    <source>
        <dbReference type="Proteomes" id="UP000216013"/>
    </source>
</evidence>
<name>A0A268AET1_9BACI</name>
<reference evidence="8 9" key="1">
    <citation type="submission" date="2017-07" db="EMBL/GenBank/DDBJ databases">
        <title>Isolation and whole genome analysis of endospore-forming bacteria from heroin.</title>
        <authorList>
            <person name="Kalinowski J."/>
            <person name="Ahrens B."/>
            <person name="Al-Dilaimi A."/>
            <person name="Winkler A."/>
            <person name="Wibberg D."/>
            <person name="Schleenbecker U."/>
            <person name="Ruckert C."/>
            <person name="Wolfel R."/>
            <person name="Grass G."/>
        </authorList>
    </citation>
    <scope>NUCLEOTIDE SEQUENCE [LARGE SCALE GENOMIC DNA]</scope>
    <source>
        <strain evidence="8 9">7528</strain>
    </source>
</reference>
<dbReference type="SMART" id="SM00448">
    <property type="entry name" value="REC"/>
    <property type="match status" value="1"/>
</dbReference>
<evidence type="ECO:0000256" key="4">
    <source>
        <dbReference type="ARBA" id="ARBA00023125"/>
    </source>
</evidence>
<comment type="caution">
    <text evidence="8">The sequence shown here is derived from an EMBL/GenBank/DDBJ whole genome shotgun (WGS) entry which is preliminary data.</text>
</comment>
<gene>
    <name evidence="8" type="ORF">CHH64_02590</name>
</gene>
<dbReference type="PANTHER" id="PTHR35807:SF2">
    <property type="entry name" value="TRANSCRIPTIONAL ACTIVATOR DOMAIN"/>
    <property type="match status" value="1"/>
</dbReference>
<keyword evidence="5" id="KW-0804">Transcription</keyword>
<sequence length="372" mass="43335">MRVMLVDDEPLALQFLETQLHSIGDFTIVGAYQTSRGLTEKIKEKKPELLFLDIKIGSINGVELAASIQEEHPNLPIVFVTGYHEYAVQAFELNALDYIVKPIQKDRLRKTIHRLDTEVQKIASHAPIRINCMPTLQFLQIGETLPVQWRTSKAKEVFCYLLHHAEKPVRKDVLVEEFWEEKEPEKAFTQLYSTIYVIRKTLSASVPGLSLSSANQCYQLHLGDAEVDFMEWRNQLTQLPALTEHSLTSYQGLLREYKGDYFSAEAYAWAESEQRQLRENWYKTATQVGLYLEEQNIVEDAISLYLRMQSDYPYIAHSYIRLMHVYDISGVSGQVVQQYERLKQMLEEEFDIAPEAELVDWYESWKERHMQA</sequence>
<dbReference type="SUPFAM" id="SSF52172">
    <property type="entry name" value="CheY-like"/>
    <property type="match status" value="1"/>
</dbReference>
<evidence type="ECO:0000256" key="5">
    <source>
        <dbReference type="ARBA" id="ARBA00023163"/>
    </source>
</evidence>
<dbReference type="Gene3D" id="3.40.50.2300">
    <property type="match status" value="1"/>
</dbReference>
<dbReference type="InterPro" id="IPR005158">
    <property type="entry name" value="BTAD"/>
</dbReference>